<comment type="caution">
    <text evidence="2">The sequence shown here is derived from an EMBL/GenBank/DDBJ whole genome shotgun (WGS) entry which is preliminary data.</text>
</comment>
<dbReference type="AlphaFoldDB" id="A0A132A0L4"/>
<sequence>MLVGSNRFDGDKDSIDALESSPIQSAVKSDSKSKTPISVPSTTAVSMLSTLVSPPVAAHYDDAIQQQFDSIEESFPCGMRKKRGTNQSLNFFF</sequence>
<dbReference type="OrthoDB" id="42382at2759"/>
<evidence type="ECO:0000313" key="2">
    <source>
        <dbReference type="EMBL" id="KPM04339.1"/>
    </source>
</evidence>
<accession>A0A132A0L4</accession>
<protein>
    <submittedName>
        <fullName evidence="2">Uncharacterized protein</fullName>
    </submittedName>
</protein>
<gene>
    <name evidence="2" type="ORF">QR98_0027830</name>
</gene>
<feature type="region of interest" description="Disordered" evidence="1">
    <location>
        <begin position="1"/>
        <end position="39"/>
    </location>
</feature>
<feature type="compositionally biased region" description="Polar residues" evidence="1">
    <location>
        <begin position="21"/>
        <end position="39"/>
    </location>
</feature>
<name>A0A132A0L4_SARSC</name>
<dbReference type="Proteomes" id="UP000616769">
    <property type="component" value="Unassembled WGS sequence"/>
</dbReference>
<evidence type="ECO:0000256" key="1">
    <source>
        <dbReference type="SAM" id="MobiDB-lite"/>
    </source>
</evidence>
<proteinExistence type="predicted"/>
<evidence type="ECO:0000313" key="3">
    <source>
        <dbReference type="Proteomes" id="UP000616769"/>
    </source>
</evidence>
<reference evidence="2 3" key="1">
    <citation type="journal article" date="2015" name="Parasit. Vectors">
        <title>Draft genome of the scabies mite.</title>
        <authorList>
            <person name="Rider S.D.Jr."/>
            <person name="Morgan M.S."/>
            <person name="Arlian L.G."/>
        </authorList>
    </citation>
    <scope>NUCLEOTIDE SEQUENCE [LARGE SCALE GENOMIC DNA]</scope>
    <source>
        <strain evidence="2">Arlian Lab</strain>
    </source>
</reference>
<dbReference type="VEuPathDB" id="VectorBase:SSCA007953"/>
<dbReference type="EMBL" id="JXLN01008338">
    <property type="protein sequence ID" value="KPM04339.1"/>
    <property type="molecule type" value="Genomic_DNA"/>
</dbReference>
<organism evidence="2 3">
    <name type="scientific">Sarcoptes scabiei</name>
    <name type="common">Itch mite</name>
    <name type="synonym">Acarus scabiei</name>
    <dbReference type="NCBI Taxonomy" id="52283"/>
    <lineage>
        <taxon>Eukaryota</taxon>
        <taxon>Metazoa</taxon>
        <taxon>Ecdysozoa</taxon>
        <taxon>Arthropoda</taxon>
        <taxon>Chelicerata</taxon>
        <taxon>Arachnida</taxon>
        <taxon>Acari</taxon>
        <taxon>Acariformes</taxon>
        <taxon>Sarcoptiformes</taxon>
        <taxon>Astigmata</taxon>
        <taxon>Psoroptidia</taxon>
        <taxon>Sarcoptoidea</taxon>
        <taxon>Sarcoptidae</taxon>
        <taxon>Sarcoptinae</taxon>
        <taxon>Sarcoptes</taxon>
    </lineage>
</organism>